<accession>A0A067Z295</accession>
<reference evidence="1 2" key="1">
    <citation type="journal article" date="2015" name="Appl. Microbiol. Biotechnol.">
        <title>The consequence of an additional NADH dehydrogenase paralog on the growth of Gluconobacter oxydans DSM3504.</title>
        <authorList>
            <person name="Kostner D."/>
            <person name="Luchterhand B."/>
            <person name="Junker A."/>
            <person name="Volland S."/>
            <person name="Daniel R."/>
            <person name="Buchs J."/>
            <person name="Liebl W."/>
            <person name="Ehrenreich A."/>
        </authorList>
    </citation>
    <scope>NUCLEOTIDE SEQUENCE [LARGE SCALE GENOMIC DNA]</scope>
    <source>
        <strain evidence="1">DSM 3504</strain>
    </source>
</reference>
<dbReference type="KEGG" id="goy:GLS_c02340"/>
<protein>
    <submittedName>
        <fullName evidence="1">Uncharacterized protein</fullName>
    </submittedName>
</protein>
<dbReference type="Proteomes" id="UP000031656">
    <property type="component" value="Chromosome"/>
</dbReference>
<proteinExistence type="predicted"/>
<dbReference type="EMBL" id="CP004373">
    <property type="protein sequence ID" value="AHK70157.1"/>
    <property type="molecule type" value="Genomic_DNA"/>
</dbReference>
<organism evidence="1 2">
    <name type="scientific">Gluconobacter oxydans DSM 3504</name>
    <dbReference type="NCBI Taxonomy" id="1288313"/>
    <lineage>
        <taxon>Bacteria</taxon>
        <taxon>Pseudomonadati</taxon>
        <taxon>Pseudomonadota</taxon>
        <taxon>Alphaproteobacteria</taxon>
        <taxon>Acetobacterales</taxon>
        <taxon>Acetobacteraceae</taxon>
        <taxon>Gluconobacter</taxon>
    </lineage>
</organism>
<gene>
    <name evidence="1" type="ORF">GLS_c02340</name>
</gene>
<name>A0A067Z295_GLUOY</name>
<sequence length="48" mass="5518">MRRTVVFVSLRVRPSSIWGQSMVWPFLLVWGWLTGRLPCACMIRAVGP</sequence>
<dbReference type="HOGENOM" id="CLU_3153355_0_0_5"/>
<evidence type="ECO:0000313" key="1">
    <source>
        <dbReference type="EMBL" id="AHK70157.1"/>
    </source>
</evidence>
<evidence type="ECO:0000313" key="2">
    <source>
        <dbReference type="Proteomes" id="UP000031656"/>
    </source>
</evidence>
<dbReference type="AlphaFoldDB" id="A0A067Z295"/>